<dbReference type="Proteomes" id="UP000623129">
    <property type="component" value="Unassembled WGS sequence"/>
</dbReference>
<dbReference type="GO" id="GO:0004857">
    <property type="term" value="F:enzyme inhibitor activity"/>
    <property type="evidence" value="ECO:0007669"/>
    <property type="project" value="InterPro"/>
</dbReference>
<keyword evidence="2" id="KW-1015">Disulfide bond</keyword>
<sequence>MNPELSTCRSLYSSMIDNLSVVANALDSSQQGTARTYLSAALDKPDNCEGAFSEKQTTLVLSKENTNAKQLTAIALALLNM</sequence>
<name>A0A833QSX3_9POAL</name>
<dbReference type="InterPro" id="IPR035513">
    <property type="entry name" value="Invertase/methylesterase_inhib"/>
</dbReference>
<keyword evidence="6" id="KW-1185">Reference proteome</keyword>
<dbReference type="AlphaFoldDB" id="A0A833QSX3"/>
<evidence type="ECO:0000256" key="2">
    <source>
        <dbReference type="ARBA" id="ARBA00023157"/>
    </source>
</evidence>
<comment type="caution">
    <text evidence="5">The sequence shown here is derived from an EMBL/GenBank/DDBJ whole genome shotgun (WGS) entry which is preliminary data.</text>
</comment>
<dbReference type="Gene3D" id="1.20.140.40">
    <property type="entry name" value="Invertase/pectin methylesterase inhibitor family protein"/>
    <property type="match status" value="1"/>
</dbReference>
<proteinExistence type="inferred from homology"/>
<dbReference type="EMBL" id="SWLB01000011">
    <property type="protein sequence ID" value="KAF3332945.1"/>
    <property type="molecule type" value="Genomic_DNA"/>
</dbReference>
<dbReference type="InterPro" id="IPR006501">
    <property type="entry name" value="Pectinesterase_inhib_dom"/>
</dbReference>
<organism evidence="5 6">
    <name type="scientific">Carex littledalei</name>
    <dbReference type="NCBI Taxonomy" id="544730"/>
    <lineage>
        <taxon>Eukaryota</taxon>
        <taxon>Viridiplantae</taxon>
        <taxon>Streptophyta</taxon>
        <taxon>Embryophyta</taxon>
        <taxon>Tracheophyta</taxon>
        <taxon>Spermatophyta</taxon>
        <taxon>Magnoliopsida</taxon>
        <taxon>Liliopsida</taxon>
        <taxon>Poales</taxon>
        <taxon>Cyperaceae</taxon>
        <taxon>Cyperoideae</taxon>
        <taxon>Cariceae</taxon>
        <taxon>Carex</taxon>
        <taxon>Carex subgen. Euthyceras</taxon>
    </lineage>
</organism>
<reference evidence="5" key="1">
    <citation type="submission" date="2020-01" db="EMBL/GenBank/DDBJ databases">
        <title>Genome sequence of Kobresia littledalei, the first chromosome-level genome in the family Cyperaceae.</title>
        <authorList>
            <person name="Qu G."/>
        </authorList>
    </citation>
    <scope>NUCLEOTIDE SEQUENCE</scope>
    <source>
        <strain evidence="5">C.B.Clarke</strain>
        <tissue evidence="5">Leaf</tissue>
    </source>
</reference>
<keyword evidence="1" id="KW-0732">Signal</keyword>
<evidence type="ECO:0000313" key="5">
    <source>
        <dbReference type="EMBL" id="KAF3332945.1"/>
    </source>
</evidence>
<evidence type="ECO:0000256" key="3">
    <source>
        <dbReference type="ARBA" id="ARBA00038471"/>
    </source>
</evidence>
<dbReference type="SUPFAM" id="SSF101148">
    <property type="entry name" value="Plant invertase/pectin methylesterase inhibitor"/>
    <property type="match status" value="1"/>
</dbReference>
<dbReference type="PANTHER" id="PTHR35357:SF8">
    <property type="entry name" value="OS01G0111000 PROTEIN"/>
    <property type="match status" value="1"/>
</dbReference>
<protein>
    <submittedName>
        <fullName evidence="5">Putative invertase inhibitor</fullName>
    </submittedName>
</protein>
<feature type="domain" description="Pectinesterase inhibitor" evidence="4">
    <location>
        <begin position="5"/>
        <end position="78"/>
    </location>
</feature>
<evidence type="ECO:0000256" key="1">
    <source>
        <dbReference type="ARBA" id="ARBA00022729"/>
    </source>
</evidence>
<evidence type="ECO:0000313" key="6">
    <source>
        <dbReference type="Proteomes" id="UP000623129"/>
    </source>
</evidence>
<dbReference type="Pfam" id="PF04043">
    <property type="entry name" value="PMEI"/>
    <property type="match status" value="1"/>
</dbReference>
<evidence type="ECO:0000259" key="4">
    <source>
        <dbReference type="Pfam" id="PF04043"/>
    </source>
</evidence>
<dbReference type="NCBIfam" id="TIGR01614">
    <property type="entry name" value="PME_inhib"/>
    <property type="match status" value="1"/>
</dbReference>
<accession>A0A833QSX3</accession>
<dbReference type="OrthoDB" id="1872906at2759"/>
<gene>
    <name evidence="5" type="ORF">FCM35_KLT02522</name>
</gene>
<dbReference type="PANTHER" id="PTHR35357">
    <property type="entry name" value="OS02G0537100 PROTEIN"/>
    <property type="match status" value="1"/>
</dbReference>
<comment type="similarity">
    <text evidence="3">Belongs to the PMEI family.</text>
</comment>